<name>G2KVT3_FRUST</name>
<dbReference type="RefSeq" id="WP_014082319.1">
    <property type="nucleotide sequence ID" value="NC_015978.1"/>
</dbReference>
<accession>G2KVT3</accession>
<proteinExistence type="predicted"/>
<dbReference type="EMBL" id="CP002461">
    <property type="protein sequence ID" value="AEN99462.1"/>
    <property type="molecule type" value="Genomic_DNA"/>
</dbReference>
<keyword evidence="4" id="KW-1185">Reference proteome</keyword>
<dbReference type="PROSITE" id="PS50943">
    <property type="entry name" value="HTH_CROC1"/>
    <property type="match status" value="1"/>
</dbReference>
<dbReference type="AlphaFoldDB" id="G2KVT3"/>
<dbReference type="SUPFAM" id="SSF47413">
    <property type="entry name" value="lambda repressor-like DNA-binding domains"/>
    <property type="match status" value="1"/>
</dbReference>
<dbReference type="PANTHER" id="PTHR36924:SF1">
    <property type="entry name" value="ANTITOXIN HIGA-1"/>
    <property type="match status" value="1"/>
</dbReference>
<dbReference type="eggNOG" id="COG3093">
    <property type="taxonomic scope" value="Bacteria"/>
</dbReference>
<keyword evidence="1" id="KW-0238">DNA-binding</keyword>
<dbReference type="InterPro" id="IPR001387">
    <property type="entry name" value="Cro/C1-type_HTH"/>
</dbReference>
<dbReference type="OrthoDB" id="9798100at2"/>
<dbReference type="HOGENOM" id="CLU_140230_5_2_9"/>
<reference evidence="3 4" key="1">
    <citation type="journal article" date="2011" name="Microb. Cell Fact.">
        <title>Genomic analysis reveals Lactobacillus sanfranciscensis as stable element in traditional sourdoughs.</title>
        <authorList>
            <person name="Vogel R.F."/>
            <person name="Pavlovic M."/>
            <person name="Ehrmann M.A."/>
            <person name="Wiezer A."/>
            <person name="Liesegang H."/>
            <person name="Offschanka S."/>
            <person name="Voget S."/>
            <person name="Angelov A."/>
            <person name="Bocker G."/>
            <person name="Liebl W."/>
        </authorList>
    </citation>
    <scope>NUCLEOTIDE SEQUENCE [LARGE SCALE GENOMIC DNA]</scope>
    <source>
        <strain evidence="3 4">TMW 1.1304</strain>
    </source>
</reference>
<evidence type="ECO:0000256" key="1">
    <source>
        <dbReference type="ARBA" id="ARBA00023125"/>
    </source>
</evidence>
<evidence type="ECO:0000313" key="4">
    <source>
        <dbReference type="Proteomes" id="UP000001285"/>
    </source>
</evidence>
<protein>
    <submittedName>
        <fullName evidence="3">Virulence-associated protein I</fullName>
    </submittedName>
</protein>
<evidence type="ECO:0000259" key="2">
    <source>
        <dbReference type="PROSITE" id="PS50943"/>
    </source>
</evidence>
<gene>
    <name evidence="3" type="primary">vapI</name>
    <name evidence="3" type="ordered locus">LSA_10660</name>
</gene>
<dbReference type="SMART" id="SM00530">
    <property type="entry name" value="HTH_XRE"/>
    <property type="match status" value="1"/>
</dbReference>
<dbReference type="CDD" id="cd00093">
    <property type="entry name" value="HTH_XRE"/>
    <property type="match status" value="1"/>
</dbReference>
<dbReference type="Proteomes" id="UP000001285">
    <property type="component" value="Chromosome"/>
</dbReference>
<dbReference type="PANTHER" id="PTHR36924">
    <property type="entry name" value="ANTITOXIN HIGA-1"/>
    <property type="match status" value="1"/>
</dbReference>
<dbReference type="InterPro" id="IPR010982">
    <property type="entry name" value="Lambda_DNA-bd_dom_sf"/>
</dbReference>
<dbReference type="Gene3D" id="1.10.260.40">
    <property type="entry name" value="lambda repressor-like DNA-binding domains"/>
    <property type="match status" value="1"/>
</dbReference>
<sequence length="100" mass="11532">MNEKYLKVPTVGEIIREEFLKPLNLSGYELAKRMQVSYSRISDILNGKRQITIDTAIRFNIVFGTSIELWTSLQADIDARNAELIVKNEKYRNLKQITVG</sequence>
<organism evidence="3 4">
    <name type="scientific">Fructilactobacillus sanfranciscensis (strain TMW 1.1304)</name>
    <name type="common">Lactobacillus sanfranciscensis</name>
    <dbReference type="NCBI Taxonomy" id="714313"/>
    <lineage>
        <taxon>Bacteria</taxon>
        <taxon>Bacillati</taxon>
        <taxon>Bacillota</taxon>
        <taxon>Bacilli</taxon>
        <taxon>Lactobacillales</taxon>
        <taxon>Lactobacillaceae</taxon>
        <taxon>Fructilactobacillus</taxon>
    </lineage>
</organism>
<dbReference type="InterPro" id="IPR013430">
    <property type="entry name" value="Toxin_antidote_HigA"/>
</dbReference>
<evidence type="ECO:0000313" key="3">
    <source>
        <dbReference type="EMBL" id="AEN99462.1"/>
    </source>
</evidence>
<feature type="domain" description="HTH cro/C1-type" evidence="2">
    <location>
        <begin position="29"/>
        <end position="70"/>
    </location>
</feature>
<dbReference type="GO" id="GO:0003677">
    <property type="term" value="F:DNA binding"/>
    <property type="evidence" value="ECO:0007669"/>
    <property type="project" value="UniProtKB-KW"/>
</dbReference>
<dbReference type="NCBIfam" id="TIGR02607">
    <property type="entry name" value="antidote_HigA"/>
    <property type="match status" value="1"/>
</dbReference>
<dbReference type="KEGG" id="lsn:LSA_10660"/>
<dbReference type="Pfam" id="PF01381">
    <property type="entry name" value="HTH_3"/>
    <property type="match status" value="1"/>
</dbReference>